<feature type="active site" description="Proton acceptor" evidence="1">
    <location>
        <position position="331"/>
    </location>
</feature>
<feature type="active site" description="Proton donor" evidence="1">
    <location>
        <position position="405"/>
    </location>
</feature>
<dbReference type="InterPro" id="IPR034015">
    <property type="entry name" value="M1_LTA4H"/>
</dbReference>
<keyword evidence="6" id="KW-1185">Reference proteome</keyword>
<dbReference type="CDD" id="cd09603">
    <property type="entry name" value="M1_APN_like"/>
    <property type="match status" value="1"/>
</dbReference>
<feature type="binding site" evidence="2">
    <location>
        <position position="330"/>
    </location>
    <ligand>
        <name>Zn(2+)</name>
        <dbReference type="ChEBI" id="CHEBI:29105"/>
        <note>catalytic</note>
    </ligand>
</feature>
<keyword evidence="2" id="KW-0862">Zinc</keyword>
<dbReference type="Proteomes" id="UP000694480">
    <property type="component" value="Unassembled WGS sequence"/>
</dbReference>
<proteinExistence type="predicted"/>
<evidence type="ECO:0000256" key="2">
    <source>
        <dbReference type="PIRSR" id="PIRSR634015-3"/>
    </source>
</evidence>
<dbReference type="GO" id="GO:0008270">
    <property type="term" value="F:zinc ion binding"/>
    <property type="evidence" value="ECO:0007669"/>
    <property type="project" value="InterPro"/>
</dbReference>
<comment type="cofactor">
    <cofactor evidence="2">
        <name>Zn(2+)</name>
        <dbReference type="ChEBI" id="CHEBI:29105"/>
    </cofactor>
    <text evidence="2">Binds 1 zinc ion per subunit.</text>
</comment>
<accession>A0A931E465</accession>
<name>A0A931E465_9FLAO</name>
<dbReference type="GO" id="GO:0008237">
    <property type="term" value="F:metallopeptidase activity"/>
    <property type="evidence" value="ECO:0007669"/>
    <property type="project" value="InterPro"/>
</dbReference>
<keyword evidence="3" id="KW-0732">Signal</keyword>
<sequence>MRLLFFICALLSTPTFAQQFNRQDTLRGSNTEFRNFWDVQRYVVTVEPDFDQKSLKGSNRIEFQVTEQRTNPVFQIDLQQPMHYAIDHSSFPYKTHRREGDFIFIEALGRFSKGSRHSVTLSYHGVPTEAKNAPWDGGWVFKRDSLQRPFASVAQEGIGTSVWLPLKDTWDDEPDRGLDMTIITPESLVGVGNGRLVKLESSQGKKYYTWRVESPINGYSIVPSIGSYVNFKDTFNGEGGTLDLDYWVLDYNLPKAQRQFTQVKPMLQAFEYWFGAYPFYKDSYKVVETPYLGMEHQSNVAYGNGYRNGYLGRDLSGTGVGLKWDFILIHETGHEWFANNITAKEKADMWIHEAFTSYSETLFTEKYLDTESANRYVQGTRQNIKNDRPIIGHYGVAQSGSGDMYYKGANMLHTIRQIINDDGKFRQIMRGLNSEFRLQTPSSTQIENYISKHSGVDLSTVFDQYLRTTKIPVLEYYQKDGDLYYRYQNTVPHLNLPIRLTNGLVLEPTSAFKKVKCSADPQALFNSNYYLQYQRVNP</sequence>
<organism evidence="5 6">
    <name type="scientific">Planobacterium oryzisoli</name>
    <dbReference type="NCBI Taxonomy" id="2771435"/>
    <lineage>
        <taxon>Bacteria</taxon>
        <taxon>Pseudomonadati</taxon>
        <taxon>Bacteroidota</taxon>
        <taxon>Flavobacteriia</taxon>
        <taxon>Flavobacteriales</taxon>
        <taxon>Weeksellaceae</taxon>
        <taxon>Chryseobacterium group</taxon>
        <taxon>Chryseobacterium</taxon>
    </lineage>
</organism>
<dbReference type="RefSeq" id="WP_194738218.1">
    <property type="nucleotide sequence ID" value="NZ_JADKYY010000001.1"/>
</dbReference>
<dbReference type="InterPro" id="IPR014782">
    <property type="entry name" value="Peptidase_M1_dom"/>
</dbReference>
<gene>
    <name evidence="5" type="ORF">IC612_00550</name>
</gene>
<dbReference type="InterPro" id="IPR042097">
    <property type="entry name" value="Aminopeptidase_N-like_N_sf"/>
</dbReference>
<reference evidence="5" key="1">
    <citation type="submission" date="2020-11" db="EMBL/GenBank/DDBJ databases">
        <title>Genome seq and assembly of Planobacterium sp.</title>
        <authorList>
            <person name="Chhetri G."/>
        </authorList>
    </citation>
    <scope>NUCLEOTIDE SEQUENCE</scope>
    <source>
        <strain evidence="5">GCR5</strain>
    </source>
</reference>
<dbReference type="EMBL" id="JADKYY010000001">
    <property type="protein sequence ID" value="MBF5026285.1"/>
    <property type="molecule type" value="Genomic_DNA"/>
</dbReference>
<comment type="caution">
    <text evidence="5">The sequence shown here is derived from an EMBL/GenBank/DDBJ whole genome shotgun (WGS) entry which is preliminary data.</text>
</comment>
<dbReference type="Gene3D" id="2.60.40.1730">
    <property type="entry name" value="tricorn interacting facor f3 domain"/>
    <property type="match status" value="1"/>
</dbReference>
<feature type="chain" id="PRO_5037715855" evidence="3">
    <location>
        <begin position="18"/>
        <end position="538"/>
    </location>
</feature>
<dbReference type="PANTHER" id="PTHR45726:SF3">
    <property type="entry name" value="LEUKOTRIENE A-4 HYDROLASE"/>
    <property type="match status" value="1"/>
</dbReference>
<protein>
    <submittedName>
        <fullName evidence="5">M1 family metallopeptidase</fullName>
    </submittedName>
</protein>
<feature type="domain" description="Peptidase M1 membrane alanine aminopeptidase" evidence="4">
    <location>
        <begin position="315"/>
        <end position="465"/>
    </location>
</feature>
<keyword evidence="2" id="KW-0479">Metal-binding</keyword>
<feature type="binding site" evidence="2">
    <location>
        <position position="334"/>
    </location>
    <ligand>
        <name>Zn(2+)</name>
        <dbReference type="ChEBI" id="CHEBI:29105"/>
        <note>catalytic</note>
    </ligand>
</feature>
<evidence type="ECO:0000259" key="4">
    <source>
        <dbReference type="Pfam" id="PF01433"/>
    </source>
</evidence>
<dbReference type="Pfam" id="PF01433">
    <property type="entry name" value="Peptidase_M1"/>
    <property type="match status" value="1"/>
</dbReference>
<evidence type="ECO:0000256" key="3">
    <source>
        <dbReference type="SAM" id="SignalP"/>
    </source>
</evidence>
<dbReference type="Gene3D" id="1.10.390.10">
    <property type="entry name" value="Neutral Protease Domain 2"/>
    <property type="match status" value="1"/>
</dbReference>
<evidence type="ECO:0000256" key="1">
    <source>
        <dbReference type="PIRSR" id="PIRSR634015-1"/>
    </source>
</evidence>
<feature type="signal peptide" evidence="3">
    <location>
        <begin position="1"/>
        <end position="17"/>
    </location>
</feature>
<evidence type="ECO:0000313" key="5">
    <source>
        <dbReference type="EMBL" id="MBF5026285.1"/>
    </source>
</evidence>
<dbReference type="SUPFAM" id="SSF55486">
    <property type="entry name" value="Metalloproteases ('zincins'), catalytic domain"/>
    <property type="match status" value="1"/>
</dbReference>
<dbReference type="InterPro" id="IPR027268">
    <property type="entry name" value="Peptidase_M4/M1_CTD_sf"/>
</dbReference>
<feature type="binding site" evidence="2">
    <location>
        <position position="353"/>
    </location>
    <ligand>
        <name>Zn(2+)</name>
        <dbReference type="ChEBI" id="CHEBI:29105"/>
        <note>catalytic</note>
    </ligand>
</feature>
<dbReference type="AlphaFoldDB" id="A0A931E465"/>
<dbReference type="PANTHER" id="PTHR45726">
    <property type="entry name" value="LEUKOTRIENE A-4 HYDROLASE"/>
    <property type="match status" value="1"/>
</dbReference>
<evidence type="ECO:0000313" key="6">
    <source>
        <dbReference type="Proteomes" id="UP000694480"/>
    </source>
</evidence>
<dbReference type="SUPFAM" id="SSF63737">
    <property type="entry name" value="Leukotriene A4 hydrolase N-terminal domain"/>
    <property type="match status" value="1"/>
</dbReference>